<sequence>MLADTLRQTHLPYCLKRQEDGGYVITNRNYEPIGFMTGQFVHYEDYPVSVSIKNLTPKVASKLDHRGRDDLDAIFLYGDGSNPERGKAEAQAYFERLAVLMSLKIER</sequence>
<dbReference type="OrthoDB" id="7026240at2"/>
<dbReference type="STRING" id="284577.SAMN05216571_101240"/>
<accession>A0A1G7N7G6</accession>
<gene>
    <name evidence="1" type="ORF">SAMN05216571_101240</name>
</gene>
<keyword evidence="2" id="KW-1185">Reference proteome</keyword>
<proteinExistence type="predicted"/>
<dbReference type="AlphaFoldDB" id="A0A1G7N7G6"/>
<dbReference type="EMBL" id="FNCI01000001">
    <property type="protein sequence ID" value="SDF69280.1"/>
    <property type="molecule type" value="Genomic_DNA"/>
</dbReference>
<name>A0A1G7N7G6_9GAMM</name>
<dbReference type="Proteomes" id="UP000198641">
    <property type="component" value="Unassembled WGS sequence"/>
</dbReference>
<evidence type="ECO:0000313" key="1">
    <source>
        <dbReference type="EMBL" id="SDF69280.1"/>
    </source>
</evidence>
<reference evidence="1 2" key="1">
    <citation type="submission" date="2016-10" db="EMBL/GenBank/DDBJ databases">
        <authorList>
            <person name="de Groot N.N."/>
        </authorList>
    </citation>
    <scope>NUCLEOTIDE SEQUENCE [LARGE SCALE GENOMIC DNA]</scope>
    <source>
        <strain evidence="1 2">BH539</strain>
    </source>
</reference>
<protein>
    <submittedName>
        <fullName evidence="1">Uncharacterized protein</fullName>
    </submittedName>
</protein>
<dbReference type="RefSeq" id="WP_092522262.1">
    <property type="nucleotide sequence ID" value="NZ_FNCI01000001.1"/>
</dbReference>
<evidence type="ECO:0000313" key="2">
    <source>
        <dbReference type="Proteomes" id="UP000198641"/>
    </source>
</evidence>
<organism evidence="1 2">
    <name type="scientific">Onishia taeanensis</name>
    <dbReference type="NCBI Taxonomy" id="284577"/>
    <lineage>
        <taxon>Bacteria</taxon>
        <taxon>Pseudomonadati</taxon>
        <taxon>Pseudomonadota</taxon>
        <taxon>Gammaproteobacteria</taxon>
        <taxon>Oceanospirillales</taxon>
        <taxon>Halomonadaceae</taxon>
        <taxon>Onishia</taxon>
    </lineage>
</organism>